<dbReference type="EMBL" id="WJNA01000005">
    <property type="protein sequence ID" value="MRH08526.1"/>
    <property type="molecule type" value="Genomic_DNA"/>
</dbReference>
<gene>
    <name evidence="1" type="ORF">GIX81_03255</name>
    <name evidence="2" type="ORF">GIX81_03505</name>
</gene>
<evidence type="ECO:0000313" key="3">
    <source>
        <dbReference type="Proteomes" id="UP000472879"/>
    </source>
</evidence>
<dbReference type="InterPro" id="IPR006528">
    <property type="entry name" value="Phage_head_morphogenesis_dom"/>
</dbReference>
<evidence type="ECO:0000313" key="2">
    <source>
        <dbReference type="EMBL" id="MRH08526.1"/>
    </source>
</evidence>
<accession>A0A6L5P2Q5</accession>
<dbReference type="Proteomes" id="UP000472879">
    <property type="component" value="Unassembled WGS sequence"/>
</dbReference>
<organism evidence="2 3">
    <name type="scientific">Limosilactobacillus reuteri</name>
    <name type="common">Lactobacillus reuteri</name>
    <dbReference type="NCBI Taxonomy" id="1598"/>
    <lineage>
        <taxon>Bacteria</taxon>
        <taxon>Bacillati</taxon>
        <taxon>Bacillota</taxon>
        <taxon>Bacilli</taxon>
        <taxon>Lactobacillales</taxon>
        <taxon>Lactobacillaceae</taxon>
        <taxon>Limosilactobacillus</taxon>
    </lineage>
</organism>
<proteinExistence type="predicted"/>
<protein>
    <recommendedName>
        <fullName evidence="4">Phage head morphogenesis protein</fullName>
    </recommendedName>
</protein>
<evidence type="ECO:0008006" key="4">
    <source>
        <dbReference type="Google" id="ProtNLM"/>
    </source>
</evidence>
<evidence type="ECO:0000313" key="1">
    <source>
        <dbReference type="EMBL" id="MRH08476.1"/>
    </source>
</evidence>
<name>A0A6L5P2Q5_LIMRT</name>
<comment type="caution">
    <text evidence="2">The sequence shown here is derived from an EMBL/GenBank/DDBJ whole genome shotgun (WGS) entry which is preliminary data.</text>
</comment>
<sequence>MMKMAMSNSDYWKKREDEERKWQKKNIASDEAFNRLIERYYNQAISQINKEIDHQYQSLAKSVGGLRNAYSTVDMTDIADYEAEAQKLVMQAAQMRAQGKKVTYGSFSDDVNRRMKIYNATMRINRLEYLKSQVGLHLTEANMNIENATRLKLTDSYINEVKRQSGILGRNLKFNDALIEDNNVAKIVMAQTAGANWSQRLWLNQDALKAQLDTILSTGLITGQSNQAMARQLHNQIKTTIKNHGYVAERLVRTETARVQYQAQIDSIKAADYRYVKWYAEPGACRVCQRINDNDEYDLGYGVFPVDEVPQIPIHPNCRCSISAYWVEGKDNLGKNSSKKTSESSDKDNFQKLMDTDITKLKKDDIEYLGKAINEKYHIDRMLGDKDGIAKIIANYRQVGGTVEKSQWMPRSNASVKKVLNEAFNHYPSDWVNYLNNGEFMYAGKNQRGFYTRHYVDARGRFKAPSTIKTQSDIPKYLQDDKAGKYNTIFSSGRPTTAWHELGHFVETHNEDVERIEREFLKERTKGEQTSRLYDIYNGFINYRLSEITKKDNFINPYIGKEYPKGTEVLSIGLESLFEPGKGQLKSISKDGKDEYVKISEDKEYLNLILGLLLKG</sequence>
<dbReference type="EMBL" id="WJNA01000005">
    <property type="protein sequence ID" value="MRH08476.1"/>
    <property type="molecule type" value="Genomic_DNA"/>
</dbReference>
<dbReference type="AlphaFoldDB" id="A0A6L5P2Q5"/>
<dbReference type="NCBIfam" id="TIGR01641">
    <property type="entry name" value="phageSPP1_gp7"/>
    <property type="match status" value="1"/>
</dbReference>
<reference evidence="2 3" key="1">
    <citation type="submission" date="2019-11" db="EMBL/GenBank/DDBJ databases">
        <title>Draft genome sequence of 12 host-associated Lactobacillus reuteri rodent strains.</title>
        <authorList>
            <person name="Zhang S."/>
            <person name="Ozcam M."/>
            <person name="Van Pijkeren J.P."/>
        </authorList>
    </citation>
    <scope>NUCLEOTIDE SEQUENCE [LARGE SCALE GENOMIC DNA]</scope>
    <source>
        <strain evidence="2 3">Lr4020</strain>
    </source>
</reference>